<dbReference type="Pfam" id="PF18313">
    <property type="entry name" value="TLP1_add_C"/>
    <property type="match status" value="1"/>
</dbReference>
<feature type="domain" description="Thiolase-like protein type 1 additional C-terminal" evidence="4">
    <location>
        <begin position="415"/>
        <end position="494"/>
    </location>
</feature>
<dbReference type="PANTHER" id="PTHR18919:SF139">
    <property type="entry name" value="THIOLASE-LIKE PROTEIN TYPE 1 ADDITIONAL C-TERMINAL DOMAIN-CONTAINING PROTEIN"/>
    <property type="match status" value="1"/>
</dbReference>
<dbReference type="EMBL" id="CAEZYU010000003">
    <property type="protein sequence ID" value="CAB4727753.1"/>
    <property type="molecule type" value="Genomic_DNA"/>
</dbReference>
<dbReference type="Gene3D" id="3.40.47.10">
    <property type="match status" value="1"/>
</dbReference>
<proteinExistence type="inferred from homology"/>
<dbReference type="GO" id="GO:0016746">
    <property type="term" value="F:acyltransferase activity"/>
    <property type="evidence" value="ECO:0007669"/>
    <property type="project" value="UniProtKB-KW"/>
</dbReference>
<evidence type="ECO:0000259" key="4">
    <source>
        <dbReference type="Pfam" id="PF18313"/>
    </source>
</evidence>
<evidence type="ECO:0000313" key="5">
    <source>
        <dbReference type="EMBL" id="CAB4727753.1"/>
    </source>
</evidence>
<keyword evidence="2" id="KW-0808">Transferase</keyword>
<protein>
    <submittedName>
        <fullName evidence="5">Unannotated protein</fullName>
    </submittedName>
</protein>
<gene>
    <name evidence="5" type="ORF">UFOPK2766_00106</name>
    <name evidence="6" type="ORF">UFOPK3519_00402</name>
</gene>
<accession>A0A6J6RZ35</accession>
<dbReference type="SUPFAM" id="SSF53901">
    <property type="entry name" value="Thiolase-like"/>
    <property type="match status" value="1"/>
</dbReference>
<dbReference type="InterPro" id="IPR040771">
    <property type="entry name" value="TLP1_add_C"/>
</dbReference>
<sequence>MPAANSSLDPRTPVIIGVGQVLNRVDQGSEPSEPAALMAQALLEAEADSGATSVLASAQVVAAVPTISWRYSDPGALVREQLGCHSATTWYATVGGNTPQSMVNRLSSLIAAGEFDLALLCGGESGKSRSLAKKQGLDLEWTRQDGDATADWMDESPFFMGHPSEAARGILMPLQVYPLFETALWQDSERSMQEHLDYVGEIWAGFSRVAAQNPFAWNRTAFTAEQVTTPTPENRMIGYPYTKRMVSNPDVDMASGLIICSVERARALGVPTDRWVFVHAGTDAKDRNLSERNNFYSSPAMRIAGNRALELAQVAVDEVAHLDLYSCYPSAVQLALREMLIPANRQLTVYGGLSFAGGPWNNPVGHAVCSMVNVLREDAGSTGLVTANGGHVDKHAFGVYSTKPPVAGFQFERPQAEVDALGGRTAAGDYSGDATIEAWTVMHDRDGLPSRGHAACLTAEGHRAWAVTSQPDHMHRMTSEALLGQKVVIDADGELQFP</sequence>
<evidence type="ECO:0000256" key="2">
    <source>
        <dbReference type="ARBA" id="ARBA00022679"/>
    </source>
</evidence>
<dbReference type="EMBL" id="CAFBMG010000019">
    <property type="protein sequence ID" value="CAB4892915.1"/>
    <property type="molecule type" value="Genomic_DNA"/>
</dbReference>
<organism evidence="5">
    <name type="scientific">freshwater metagenome</name>
    <dbReference type="NCBI Taxonomy" id="449393"/>
    <lineage>
        <taxon>unclassified sequences</taxon>
        <taxon>metagenomes</taxon>
        <taxon>ecological metagenomes</taxon>
    </lineage>
</organism>
<keyword evidence="3" id="KW-0012">Acyltransferase</keyword>
<dbReference type="Gene3D" id="2.40.50.840">
    <property type="match status" value="1"/>
</dbReference>
<comment type="similarity">
    <text evidence="1">Belongs to the thiolase-like superfamily. Thiolase family.</text>
</comment>
<evidence type="ECO:0000313" key="6">
    <source>
        <dbReference type="EMBL" id="CAB4892915.1"/>
    </source>
</evidence>
<dbReference type="PANTHER" id="PTHR18919">
    <property type="entry name" value="ACETYL-COA C-ACYLTRANSFERASE"/>
    <property type="match status" value="1"/>
</dbReference>
<dbReference type="InterPro" id="IPR016039">
    <property type="entry name" value="Thiolase-like"/>
</dbReference>
<dbReference type="AlphaFoldDB" id="A0A6J6RZ35"/>
<evidence type="ECO:0000256" key="1">
    <source>
        <dbReference type="ARBA" id="ARBA00010982"/>
    </source>
</evidence>
<name>A0A6J6RZ35_9ZZZZ</name>
<evidence type="ECO:0000256" key="3">
    <source>
        <dbReference type="ARBA" id="ARBA00023315"/>
    </source>
</evidence>
<reference evidence="5" key="1">
    <citation type="submission" date="2020-05" db="EMBL/GenBank/DDBJ databases">
        <authorList>
            <person name="Chiriac C."/>
            <person name="Salcher M."/>
            <person name="Ghai R."/>
            <person name="Kavagutti S V."/>
        </authorList>
    </citation>
    <scope>NUCLEOTIDE SEQUENCE</scope>
</reference>